<dbReference type="Pfam" id="PF03734">
    <property type="entry name" value="YkuD"/>
    <property type="match status" value="1"/>
</dbReference>
<evidence type="ECO:0000256" key="1">
    <source>
        <dbReference type="ARBA" id="ARBA00004752"/>
    </source>
</evidence>
<dbReference type="GO" id="GO:0008360">
    <property type="term" value="P:regulation of cell shape"/>
    <property type="evidence" value="ECO:0007669"/>
    <property type="project" value="UniProtKB-UniRule"/>
</dbReference>
<keyword evidence="4 6" id="KW-0573">Peptidoglycan synthesis</keyword>
<keyword evidence="5 6" id="KW-0961">Cell wall biogenesis/degradation</keyword>
<dbReference type="UniPathway" id="UPA00219"/>
<keyword evidence="7" id="KW-0812">Transmembrane</keyword>
<feature type="transmembrane region" description="Helical" evidence="7">
    <location>
        <begin position="12"/>
        <end position="35"/>
    </location>
</feature>
<evidence type="ECO:0000313" key="9">
    <source>
        <dbReference type="EMBL" id="BAY86921.1"/>
    </source>
</evidence>
<evidence type="ECO:0000313" key="10">
    <source>
        <dbReference type="Proteomes" id="UP000218418"/>
    </source>
</evidence>
<evidence type="ECO:0000256" key="2">
    <source>
        <dbReference type="ARBA" id="ARBA00022679"/>
    </source>
</evidence>
<evidence type="ECO:0000256" key="5">
    <source>
        <dbReference type="ARBA" id="ARBA00023316"/>
    </source>
</evidence>
<dbReference type="Proteomes" id="UP000218418">
    <property type="component" value="Chromosome"/>
</dbReference>
<dbReference type="InterPro" id="IPR005490">
    <property type="entry name" value="LD_TPept_cat_dom"/>
</dbReference>
<dbReference type="AlphaFoldDB" id="A0A1Z4M0I4"/>
<dbReference type="SUPFAM" id="SSF141523">
    <property type="entry name" value="L,D-transpeptidase catalytic domain-like"/>
    <property type="match status" value="1"/>
</dbReference>
<evidence type="ECO:0000256" key="7">
    <source>
        <dbReference type="SAM" id="Phobius"/>
    </source>
</evidence>
<keyword evidence="3 6" id="KW-0133">Cell shape</keyword>
<feature type="domain" description="L,D-TPase catalytic" evidence="8">
    <location>
        <begin position="82"/>
        <end position="224"/>
    </location>
</feature>
<sequence>MISKSKNQIKIILLLIFSTFALYFLLARLGFIFPLRDVAEVLCLRECESPQIRHSVISGNQLLNYSQTVEELIGENIDKSKSSILIEKSKHRITLYYNQKPIKSYPVVFGSSPRGDKFKEGDRRTPEGIFRIKDLYPHPSWSKFIWLDYPNAASWRKHFQAKTTGEISWFDSIGGEVGIHGVPQGSDEMIDNKNNWTWGCPSLKNQDVDELYKAVKIGTLIEVVP</sequence>
<keyword evidence="7" id="KW-1133">Transmembrane helix</keyword>
<dbReference type="PANTHER" id="PTHR36699">
    <property type="entry name" value="LD-TRANSPEPTIDASE"/>
    <property type="match status" value="1"/>
</dbReference>
<dbReference type="CDD" id="cd16913">
    <property type="entry name" value="YkuD_like"/>
    <property type="match status" value="1"/>
</dbReference>
<reference evidence="9 10" key="1">
    <citation type="submission" date="2017-06" db="EMBL/GenBank/DDBJ databases">
        <title>Genome sequencing of cyanobaciteial culture collection at National Institute for Environmental Studies (NIES).</title>
        <authorList>
            <person name="Hirose Y."/>
            <person name="Shimura Y."/>
            <person name="Fujisawa T."/>
            <person name="Nakamura Y."/>
            <person name="Kawachi M."/>
        </authorList>
    </citation>
    <scope>NUCLEOTIDE SEQUENCE [LARGE SCALE GENOMIC DNA]</scope>
    <source>
        <strain evidence="9 10">NIES-267</strain>
    </source>
</reference>
<feature type="active site" description="Proton donor/acceptor" evidence="6">
    <location>
        <position position="180"/>
    </location>
</feature>
<keyword evidence="10" id="KW-1185">Reference proteome</keyword>
<dbReference type="EMBL" id="AP018227">
    <property type="protein sequence ID" value="BAY86921.1"/>
    <property type="molecule type" value="Genomic_DNA"/>
</dbReference>
<dbReference type="GO" id="GO:0016740">
    <property type="term" value="F:transferase activity"/>
    <property type="evidence" value="ECO:0007669"/>
    <property type="project" value="UniProtKB-KW"/>
</dbReference>
<protein>
    <recommendedName>
        <fullName evidence="8">L,D-TPase catalytic domain-containing protein</fullName>
    </recommendedName>
</protein>
<dbReference type="PANTHER" id="PTHR36699:SF1">
    <property type="entry name" value="L,D-TRANSPEPTIDASE YAFK-RELATED"/>
    <property type="match status" value="1"/>
</dbReference>
<evidence type="ECO:0000256" key="4">
    <source>
        <dbReference type="ARBA" id="ARBA00022984"/>
    </source>
</evidence>
<comment type="pathway">
    <text evidence="1 6">Cell wall biogenesis; peptidoglycan biosynthesis.</text>
</comment>
<feature type="active site" description="Nucleophile" evidence="6">
    <location>
        <position position="200"/>
    </location>
</feature>
<keyword evidence="7" id="KW-0472">Membrane</keyword>
<dbReference type="OrthoDB" id="9809748at2"/>
<name>A0A1Z4M0I4_9CYAN</name>
<evidence type="ECO:0000256" key="3">
    <source>
        <dbReference type="ARBA" id="ARBA00022960"/>
    </source>
</evidence>
<dbReference type="GO" id="GO:0009252">
    <property type="term" value="P:peptidoglycan biosynthetic process"/>
    <property type="evidence" value="ECO:0007669"/>
    <property type="project" value="UniProtKB-UniPathway"/>
</dbReference>
<dbReference type="Gene3D" id="2.40.440.10">
    <property type="entry name" value="L,D-transpeptidase catalytic domain-like"/>
    <property type="match status" value="1"/>
</dbReference>
<organism evidence="9 10">
    <name type="scientific">Calothrix parasitica NIES-267</name>
    <dbReference type="NCBI Taxonomy" id="1973488"/>
    <lineage>
        <taxon>Bacteria</taxon>
        <taxon>Bacillati</taxon>
        <taxon>Cyanobacteriota</taxon>
        <taxon>Cyanophyceae</taxon>
        <taxon>Nostocales</taxon>
        <taxon>Calotrichaceae</taxon>
        <taxon>Calothrix</taxon>
    </lineage>
</organism>
<gene>
    <name evidence="9" type="ORF">NIES267_64320</name>
</gene>
<proteinExistence type="predicted"/>
<accession>A0A1Z4M0I4</accession>
<dbReference type="InterPro" id="IPR038063">
    <property type="entry name" value="Transpep_catalytic_dom"/>
</dbReference>
<keyword evidence="2" id="KW-0808">Transferase</keyword>
<dbReference type="PROSITE" id="PS52029">
    <property type="entry name" value="LD_TPASE"/>
    <property type="match status" value="1"/>
</dbReference>
<dbReference type="GO" id="GO:0071555">
    <property type="term" value="P:cell wall organization"/>
    <property type="evidence" value="ECO:0007669"/>
    <property type="project" value="UniProtKB-UniRule"/>
</dbReference>
<evidence type="ECO:0000259" key="8">
    <source>
        <dbReference type="PROSITE" id="PS52029"/>
    </source>
</evidence>
<evidence type="ECO:0000256" key="6">
    <source>
        <dbReference type="PROSITE-ProRule" id="PRU01373"/>
    </source>
</evidence>